<evidence type="ECO:0000313" key="2">
    <source>
        <dbReference type="EMBL" id="NYJ34739.1"/>
    </source>
</evidence>
<dbReference type="AlphaFoldDB" id="A0A7Z0EME7"/>
<feature type="transmembrane region" description="Helical" evidence="1">
    <location>
        <begin position="159"/>
        <end position="177"/>
    </location>
</feature>
<dbReference type="EMBL" id="JACCFS010000001">
    <property type="protein sequence ID" value="NYJ34739.1"/>
    <property type="molecule type" value="Genomic_DNA"/>
</dbReference>
<gene>
    <name evidence="2" type="ORF">HNR10_002620</name>
</gene>
<evidence type="ECO:0000256" key="1">
    <source>
        <dbReference type="SAM" id="Phobius"/>
    </source>
</evidence>
<dbReference type="RefSeq" id="WP_179823510.1">
    <property type="nucleotide sequence ID" value="NZ_JACCFS010000001.1"/>
</dbReference>
<sequence length="197" mass="20572">MAQRDAEDGRPDELHRLRNRMAALEQRVAHNEVGALHARVVTGGLGAGAMALLLSLSLPWVRGGGFGPSFDDDGDLTLGSSARSMGTGWELLAEAYEDGRWLILVALVAVLLTAALAFAGLFSGSRGVHVAVQAAGWALPVLLLLAWPHDSGPEAGGGPMMAAVAGVVVALAAFWAVSEIDRTAENRAVWEELGRSV</sequence>
<reference evidence="2 3" key="1">
    <citation type="submission" date="2020-07" db="EMBL/GenBank/DDBJ databases">
        <title>Sequencing the genomes of 1000 actinobacteria strains.</title>
        <authorList>
            <person name="Klenk H.-P."/>
        </authorList>
    </citation>
    <scope>NUCLEOTIDE SEQUENCE [LARGE SCALE GENOMIC DNA]</scope>
    <source>
        <strain evidence="2 3">DSM 44442</strain>
    </source>
</reference>
<protein>
    <submittedName>
        <fullName evidence="2">Uncharacterized protein</fullName>
    </submittedName>
</protein>
<accession>A0A7Z0EME7</accession>
<name>A0A7Z0EME7_9ACTN</name>
<keyword evidence="1" id="KW-0472">Membrane</keyword>
<feature type="transmembrane region" description="Helical" evidence="1">
    <location>
        <begin position="128"/>
        <end position="147"/>
    </location>
</feature>
<dbReference type="Proteomes" id="UP000572051">
    <property type="component" value="Unassembled WGS sequence"/>
</dbReference>
<feature type="transmembrane region" description="Helical" evidence="1">
    <location>
        <begin position="40"/>
        <end position="61"/>
    </location>
</feature>
<organism evidence="2 3">
    <name type="scientific">Nocardiopsis aegyptia</name>
    <dbReference type="NCBI Taxonomy" id="220378"/>
    <lineage>
        <taxon>Bacteria</taxon>
        <taxon>Bacillati</taxon>
        <taxon>Actinomycetota</taxon>
        <taxon>Actinomycetes</taxon>
        <taxon>Streptosporangiales</taxon>
        <taxon>Nocardiopsidaceae</taxon>
        <taxon>Nocardiopsis</taxon>
    </lineage>
</organism>
<evidence type="ECO:0000313" key="3">
    <source>
        <dbReference type="Proteomes" id="UP000572051"/>
    </source>
</evidence>
<keyword evidence="1" id="KW-0812">Transmembrane</keyword>
<proteinExistence type="predicted"/>
<keyword evidence="3" id="KW-1185">Reference proteome</keyword>
<feature type="transmembrane region" description="Helical" evidence="1">
    <location>
        <begin position="101"/>
        <end position="121"/>
    </location>
</feature>
<keyword evidence="1" id="KW-1133">Transmembrane helix</keyword>
<comment type="caution">
    <text evidence="2">The sequence shown here is derived from an EMBL/GenBank/DDBJ whole genome shotgun (WGS) entry which is preliminary data.</text>
</comment>